<evidence type="ECO:0000313" key="5">
    <source>
        <dbReference type="Proteomes" id="UP000298277"/>
    </source>
</evidence>
<evidence type="ECO:0000259" key="2">
    <source>
        <dbReference type="Pfam" id="PF07603"/>
    </source>
</evidence>
<keyword evidence="1" id="KW-0732">Signal</keyword>
<sequence length="706" mass="73746">MKEKEIQSPLFTRKKILGNGFLWCTIFLFSCLGSEKEPGFKFFFFPTSLQNFTNSPVSPPTVTPNQANLSVGGGKSLYNGVYYASRVADGGFGLNVGVSLANVSEGSILKICMNETGCVNQSLLFNGSIGPGIGNLDLNLKIPDEYPVVPGGNTLNFAVVKDSQIVVQRSVSTIYDVNGPTLTFSASGGSYSSAQTLSITCTDSVSGCQNVIYTADGQNPSLALGNDFDPLQISLGSVFPSSLNIPVGTTTIKVSGSDRAGNITGPLTATYVITTPPSGGGGSTPPTISLDSVDNSITNGTNQSVLHWDSDTIGTYSVVPSGTDCTNIPPGDVLVSGTLSTPGSVDTTVPYSSLSGGSNSLTLCFADASGQTDSVDFTLVNDTTAPTLVSSSPANSAVDVDVFNRNLILTFNENMQPDTSVEVHAFLTYGVGGGATTTELILPTSLSATWISETVLALDLDTILPEFTAIKIRILASDLKDVAGNTIAGDAAGFVNVVYTTGGMVALRNIIDSNQPGCFDASGNGVACTGSGQDAAFTATPNAQVIGVPTFLSGFTSDPVTIDSTSGLTWRTCVQGMEWTGATCGGTPTEVNWTQALASCSALNERNSKQGYAGIKNWRLTTMDDLHSLITFPDANSGYIFYPTASFPGFPSNGAGNQRFWSATTYRQNNTVAFVIRNFGARVFTYNKNNSNDGYGYFALCVSGNP</sequence>
<dbReference type="AlphaFoldDB" id="A0A5F1YEB1"/>
<feature type="domain" description="Lcl C-terminal" evidence="2">
    <location>
        <begin position="561"/>
        <end position="691"/>
    </location>
</feature>
<dbReference type="InterPro" id="IPR011460">
    <property type="entry name" value="Lcl_C"/>
</dbReference>
<accession>A0A5F1YEB1</accession>
<keyword evidence="5" id="KW-1185">Reference proteome</keyword>
<dbReference type="RefSeq" id="WP_135595759.1">
    <property type="nucleotide sequence ID" value="NZ_RQEZ01000075.1"/>
</dbReference>
<evidence type="ECO:0000256" key="1">
    <source>
        <dbReference type="ARBA" id="ARBA00022729"/>
    </source>
</evidence>
<dbReference type="Pfam" id="PF13205">
    <property type="entry name" value="Big_5"/>
    <property type="match status" value="1"/>
</dbReference>
<dbReference type="Pfam" id="PF07603">
    <property type="entry name" value="Lcl_C"/>
    <property type="match status" value="1"/>
</dbReference>
<evidence type="ECO:0000259" key="3">
    <source>
        <dbReference type="Pfam" id="PF13205"/>
    </source>
</evidence>
<dbReference type="OrthoDB" id="8555302at2"/>
<protein>
    <submittedName>
        <fullName evidence="4">DUF1566 domain-containing protein</fullName>
    </submittedName>
</protein>
<gene>
    <name evidence="4" type="ORF">EHQ17_02680</name>
</gene>
<reference evidence="4" key="1">
    <citation type="journal article" date="2019" name="PLoS Negl. Trop. Dis.">
        <title>Revisiting the worldwide diversity of Leptospira species in the environment.</title>
        <authorList>
            <person name="Vincent A.T."/>
            <person name="Schiettekatte O."/>
            <person name="Bourhy P."/>
            <person name="Veyrier F.J."/>
            <person name="Picardeau M."/>
        </authorList>
    </citation>
    <scope>NUCLEOTIDE SEQUENCE [LARGE SCALE GENOMIC DNA]</scope>
    <source>
        <strain evidence="4">201800299</strain>
    </source>
</reference>
<proteinExistence type="predicted"/>
<name>A0A5F1YEB1_9LEPT</name>
<dbReference type="InterPro" id="IPR032812">
    <property type="entry name" value="SbsA_Ig"/>
</dbReference>
<evidence type="ECO:0000313" key="4">
    <source>
        <dbReference type="EMBL" id="TGK37474.1"/>
    </source>
</evidence>
<dbReference type="PROSITE" id="PS51257">
    <property type="entry name" value="PROKAR_LIPOPROTEIN"/>
    <property type="match status" value="1"/>
</dbReference>
<organism evidence="4 5">
    <name type="scientific">Leptospira gomenensis</name>
    <dbReference type="NCBI Taxonomy" id="2484974"/>
    <lineage>
        <taxon>Bacteria</taxon>
        <taxon>Pseudomonadati</taxon>
        <taxon>Spirochaetota</taxon>
        <taxon>Spirochaetia</taxon>
        <taxon>Leptospirales</taxon>
        <taxon>Leptospiraceae</taxon>
        <taxon>Leptospira</taxon>
    </lineage>
</organism>
<feature type="domain" description="SbsA Ig-like" evidence="3">
    <location>
        <begin position="382"/>
        <end position="501"/>
    </location>
</feature>
<dbReference type="EMBL" id="RQFA01000014">
    <property type="protein sequence ID" value="TGK37474.1"/>
    <property type="molecule type" value="Genomic_DNA"/>
</dbReference>
<dbReference type="Proteomes" id="UP000298277">
    <property type="component" value="Unassembled WGS sequence"/>
</dbReference>
<comment type="caution">
    <text evidence="4">The sequence shown here is derived from an EMBL/GenBank/DDBJ whole genome shotgun (WGS) entry which is preliminary data.</text>
</comment>